<feature type="transmembrane region" description="Helical" evidence="2">
    <location>
        <begin position="1619"/>
        <end position="1641"/>
    </location>
</feature>
<feature type="region of interest" description="Disordered" evidence="1">
    <location>
        <begin position="1056"/>
        <end position="1143"/>
    </location>
</feature>
<dbReference type="OrthoDB" id="445675at2759"/>
<sequence length="1661" mass="176407">MPSSLIAPLALLAALVDGAPTPCPKGVGGAAGWLCVSTFSIPGPIDIGPLDVGGGYQAFVDVKGLKCGGLQIGKLGSAVTLGVRPELAIGLDNLILNCSATHVNLKLEHHGFPSLPTVSIDASLAVDLGLTLEFSLALTDAGGLPAAAAIQVSKVDLPKLVIDLEFEGALRYLKGAIDAALESVIKAKVPAALKQALEGLGSTLTSALEKLDHMINDNFPWPTPLPEPALPPPPTKLVSWPDSAALGAIDYVLNDVVGASGPLGIAGLVKLATGGGNLTRSNLTFASGDRPIALGNLSLVNISIAALSATLEGLDHVRELSLLEPDARTAHALDVALAWQDVRLRLRLRLHVAPVPGGLLSNDDDLDEVVEVVLRLSEMALRVELLLGVNQTFIETLQQPSALDGRCMLHYALMLPATHGLTPQTGVPSMALNVSIGDINFHDFTGFPLEAQVDRLLDNAMALIFSGFPTLVPRLSDSIVGGPNSTLRRAAEGLVDKLGPEGLDGVIDWLLDKLPNSGNGTLRVNVSRLLGLELPLELELELDGLDTISALKPLEVPPAEGSPVIAAAAAAAVEADDIFGRSFAIGAVAAQAAGLVYGPGPTLGPRESWDSSWDWTTAQLSSTPEGGAFTPGLAELLEVAGMPPVSPNDDPAALVSYVAADLLAMRLGVRLRPSAPGAPPIAFNLSVSASNVSFLALWRLELNRSGFVHMPLLSWGEPDCLLHQIKRIEISSLSLDSRQLNLSVWGNEWGAAEPDGITAEVAPKAAAVVPQSLLRAIETRVNVAASSWLDHVPKCPYAPEPPLRPSKPPHYRPWNESRLLGWLNTTLSHITDADLNQAVDRALRKWASLRWQPSAKIHPWIEGPFPNGTIPFSAISLRFSNEIIGDVAVSLSNIMFSGLDQLYGLKVLAVGEEPEHPEALTSGLGLGEHGSLGVSAKLHLRLAGVWTGFDLEIEIRQLLIGLGMLVYVDLSAYEMLSLSSLTTRGSRCFLLPLNATLLDPDSTGFSFDVRGDGFLELGIVAFLGIVGCVLLIVATCWCFTLFFESPEMEELRVTVEEGQANDASPKAARRAAAHTRTVSDGSSALSNESMLAPSSGSETLGGGSEGSTPPRTSTPPGSDLQPLPACPDSLRAAPVDEPDEPIRAKKGQPLGSYLFGRPAPSLDDCLAQHACGVARVSFTLVLLLNGGMFLWGNVQVGAAVHVVLTIAGQPVPMPTIFDFTLFNSVSDFWKSKAYWLAIIIVICSGIWTYLKLILMMFLWWVPPRRFSPRSRGAVLRVLDATGKWCLVDSAMLILLMIAMHFTIVISGKHDAPALVVASVETTPEIGFGLFALATLLSLTMTHVQMYYHRLALHFTEDRSWAASSRTAALENAPTTLGTGSFGSDHLGEARVPILGGVPTPRRLGGSSRAPSLERICVSRLSYEASGPWLIWKRTGPALPFSLWVRFGVPLGLLACEFLTCVAVGMTNFTLHVVGLIGALLGKDANTDFSLVQLASKVGTVSSETAPLALWGLTGFYAILCLVLPLLWIVLALIIWLVPMRPDTLRSMLVFAETVYAWASLDVMLVVIAISLLEIDQVAKFILGSECDSLNEMLEHYDSIGSLLPGEASCFGVQTTLNDGFWVCVLAVVASHMCGGFVMTAAHQALDELDERAGVPRAKAVH</sequence>
<organism evidence="4 5">
    <name type="scientific">Chrysochromulina tobinii</name>
    <dbReference type="NCBI Taxonomy" id="1460289"/>
    <lineage>
        <taxon>Eukaryota</taxon>
        <taxon>Haptista</taxon>
        <taxon>Haptophyta</taxon>
        <taxon>Prymnesiophyceae</taxon>
        <taxon>Prymnesiales</taxon>
        <taxon>Chrysochromulinaceae</taxon>
        <taxon>Chrysochromulina</taxon>
    </lineage>
</organism>
<evidence type="ECO:0000256" key="3">
    <source>
        <dbReference type="SAM" id="SignalP"/>
    </source>
</evidence>
<feature type="compositionally biased region" description="Low complexity" evidence="1">
    <location>
        <begin position="1106"/>
        <end position="1118"/>
    </location>
</feature>
<feature type="transmembrane region" description="Helical" evidence="2">
    <location>
        <begin position="1325"/>
        <end position="1343"/>
    </location>
</feature>
<feature type="transmembrane region" description="Helical" evidence="2">
    <location>
        <begin position="1282"/>
        <end position="1305"/>
    </location>
</feature>
<accession>A0A0M0JDQ7</accession>
<name>A0A0M0JDQ7_9EUKA</name>
<dbReference type="Proteomes" id="UP000037460">
    <property type="component" value="Unassembled WGS sequence"/>
</dbReference>
<feature type="transmembrane region" description="Helical" evidence="2">
    <location>
        <begin position="1233"/>
        <end position="1261"/>
    </location>
</feature>
<protein>
    <submittedName>
        <fullName evidence="4">Uncharacterized protein</fullName>
    </submittedName>
</protein>
<feature type="compositionally biased region" description="Polar residues" evidence="1">
    <location>
        <begin position="1076"/>
        <end position="1089"/>
    </location>
</feature>
<reference evidence="5" key="1">
    <citation type="journal article" date="2015" name="PLoS Genet.">
        <title>Genome Sequence and Transcriptome Analyses of Chrysochromulina tobin: Metabolic Tools for Enhanced Algal Fitness in the Prominent Order Prymnesiales (Haptophyceae).</title>
        <authorList>
            <person name="Hovde B.T."/>
            <person name="Deodato C.R."/>
            <person name="Hunsperger H.M."/>
            <person name="Ryken S.A."/>
            <person name="Yost W."/>
            <person name="Jha R.K."/>
            <person name="Patterson J."/>
            <person name="Monnat R.J. Jr."/>
            <person name="Barlow S.B."/>
            <person name="Starkenburg S.R."/>
            <person name="Cattolico R.A."/>
        </authorList>
    </citation>
    <scope>NUCLEOTIDE SEQUENCE</scope>
    <source>
        <strain evidence="5">CCMP291</strain>
    </source>
</reference>
<feature type="signal peptide" evidence="3">
    <location>
        <begin position="1"/>
        <end position="18"/>
    </location>
</feature>
<dbReference type="PANTHER" id="PTHR34730:SF1">
    <property type="entry name" value="PARAQUAT-INDUCIBLE PROTEIN A"/>
    <property type="match status" value="1"/>
</dbReference>
<keyword evidence="5" id="KW-1185">Reference proteome</keyword>
<proteinExistence type="predicted"/>
<gene>
    <name evidence="4" type="ORF">Ctob_005435</name>
</gene>
<keyword evidence="3" id="KW-0732">Signal</keyword>
<keyword evidence="2" id="KW-0812">Transmembrane</keyword>
<comment type="caution">
    <text evidence="4">The sequence shown here is derived from an EMBL/GenBank/DDBJ whole genome shotgun (WGS) entry which is preliminary data.</text>
</comment>
<evidence type="ECO:0000313" key="4">
    <source>
        <dbReference type="EMBL" id="KOO24711.1"/>
    </source>
</evidence>
<keyword evidence="2" id="KW-1133">Transmembrane helix</keyword>
<keyword evidence="2" id="KW-0472">Membrane</keyword>
<evidence type="ECO:0000256" key="1">
    <source>
        <dbReference type="SAM" id="MobiDB-lite"/>
    </source>
</evidence>
<feature type="transmembrane region" description="Helical" evidence="2">
    <location>
        <begin position="1017"/>
        <end position="1043"/>
    </location>
</feature>
<dbReference type="EMBL" id="JWZX01003063">
    <property type="protein sequence ID" value="KOO24711.1"/>
    <property type="molecule type" value="Genomic_DNA"/>
</dbReference>
<feature type="transmembrane region" description="Helical" evidence="2">
    <location>
        <begin position="1515"/>
        <end position="1537"/>
    </location>
</feature>
<evidence type="ECO:0000313" key="5">
    <source>
        <dbReference type="Proteomes" id="UP000037460"/>
    </source>
</evidence>
<dbReference type="PANTHER" id="PTHR34730">
    <property type="entry name" value="UNNAMED PRODUCT"/>
    <property type="match status" value="1"/>
</dbReference>
<feature type="transmembrane region" description="Helical" evidence="2">
    <location>
        <begin position="1190"/>
        <end position="1213"/>
    </location>
</feature>
<feature type="chain" id="PRO_5005601762" evidence="3">
    <location>
        <begin position="19"/>
        <end position="1661"/>
    </location>
</feature>
<evidence type="ECO:0000256" key="2">
    <source>
        <dbReference type="SAM" id="Phobius"/>
    </source>
</evidence>